<feature type="region of interest" description="Disordered" evidence="8">
    <location>
        <begin position="177"/>
        <end position="231"/>
    </location>
</feature>
<protein>
    <recommendedName>
        <fullName evidence="7">MICOS complex subunit</fullName>
    </recommendedName>
</protein>
<keyword evidence="5 7" id="KW-0496">Mitochondrion</keyword>
<comment type="subcellular location">
    <subcellularLocation>
        <location evidence="7">Mitochondrion inner membrane</location>
    </subcellularLocation>
    <subcellularLocation>
        <location evidence="1">Mitochondrion membrane</location>
    </subcellularLocation>
</comment>
<evidence type="ECO:0000313" key="9">
    <source>
        <dbReference type="Proteomes" id="UP000694865"/>
    </source>
</evidence>
<dbReference type="InterPro" id="IPR019166">
    <property type="entry name" value="MIC26/MIC27"/>
</dbReference>
<keyword evidence="6" id="KW-0472">Membrane</keyword>
<evidence type="ECO:0000313" key="10">
    <source>
        <dbReference type="RefSeq" id="XP_006815287.1"/>
    </source>
</evidence>
<evidence type="ECO:0000256" key="7">
    <source>
        <dbReference type="RuleBase" id="RU363021"/>
    </source>
</evidence>
<comment type="function">
    <text evidence="7">Component of the MICOS complex, a large protein complex of the mitochondrial inner membrane that plays crucial roles in the maintenance of crista junctions, inner membrane architecture, and formation of contact sites to the outer membrane.</text>
</comment>
<keyword evidence="9" id="KW-1185">Reference proteome</keyword>
<evidence type="ECO:0000256" key="8">
    <source>
        <dbReference type="SAM" id="MobiDB-lite"/>
    </source>
</evidence>
<dbReference type="GeneID" id="100370304"/>
<comment type="similarity">
    <text evidence="2">Belongs to the apolipoprotein O/MICOS complex subunit Mic27 family.</text>
</comment>
<evidence type="ECO:0000256" key="6">
    <source>
        <dbReference type="ARBA" id="ARBA00023136"/>
    </source>
</evidence>
<name>A0ABM0M5J6_SACKO</name>
<evidence type="ECO:0000256" key="4">
    <source>
        <dbReference type="ARBA" id="ARBA00022989"/>
    </source>
</evidence>
<dbReference type="Pfam" id="PF09769">
    <property type="entry name" value="ApoO"/>
    <property type="match status" value="1"/>
</dbReference>
<evidence type="ECO:0000256" key="2">
    <source>
        <dbReference type="ARBA" id="ARBA00010904"/>
    </source>
</evidence>
<feature type="compositionally biased region" description="Basic and acidic residues" evidence="8">
    <location>
        <begin position="213"/>
        <end position="231"/>
    </location>
</feature>
<dbReference type="InterPro" id="IPR033182">
    <property type="entry name" value="MIC26/MIC27_animal"/>
</dbReference>
<comment type="subunit">
    <text evidence="7">Component of the mitochondrial contact site and cristae organizing system (MICOS) complex.</text>
</comment>
<dbReference type="PANTHER" id="PTHR14564">
    <property type="entry name" value="MICOS COMPLEX SUBUNIT MIC26 / MIC27 FAMILY MEMBER"/>
    <property type="match status" value="1"/>
</dbReference>
<proteinExistence type="inferred from homology"/>
<evidence type="ECO:0000256" key="1">
    <source>
        <dbReference type="ARBA" id="ARBA00004325"/>
    </source>
</evidence>
<keyword evidence="7" id="KW-0999">Mitochondrion inner membrane</keyword>
<dbReference type="Proteomes" id="UP000694865">
    <property type="component" value="Unplaced"/>
</dbReference>
<evidence type="ECO:0000256" key="3">
    <source>
        <dbReference type="ARBA" id="ARBA00022692"/>
    </source>
</evidence>
<dbReference type="RefSeq" id="XP_006815287.1">
    <property type="nucleotide sequence ID" value="XM_006815224.1"/>
</dbReference>
<keyword evidence="4" id="KW-1133">Transmembrane helix</keyword>
<keyword evidence="3" id="KW-0812">Transmembrane</keyword>
<accession>A0ABM0M5J6</accession>
<organism evidence="9 10">
    <name type="scientific">Saccoglossus kowalevskii</name>
    <name type="common">Acorn worm</name>
    <dbReference type="NCBI Taxonomy" id="10224"/>
    <lineage>
        <taxon>Eukaryota</taxon>
        <taxon>Metazoa</taxon>
        <taxon>Hemichordata</taxon>
        <taxon>Enteropneusta</taxon>
        <taxon>Harrimaniidae</taxon>
        <taxon>Saccoglossus</taxon>
    </lineage>
</organism>
<sequence>MANQVLRAIRVSAPGSMVLLLPMVRANEMDDRFKLKPKELPIYEGSFINSPEYKFELQKTNAVQDAISVCRQRVWKVAESMQGTIDKTKEVCNKTQSVSKDVIEYAQTEEGIVPRLVAISMAGVLGVFLGAKGGTARKLIYAGGLMTATASLCYPKQSVEIAQKGYRKTADKAIEIYEQQKTKRSQKKTQSSPPKKVESRPAPVKAEQPSTPKVDHGQSKPEDKDMYTTRG</sequence>
<reference evidence="10" key="1">
    <citation type="submission" date="2025-08" db="UniProtKB">
        <authorList>
            <consortium name="RefSeq"/>
        </authorList>
    </citation>
    <scope>IDENTIFICATION</scope>
    <source>
        <tissue evidence="10">Testes</tissue>
    </source>
</reference>
<gene>
    <name evidence="10" type="primary">LOC100370304</name>
</gene>
<evidence type="ECO:0000256" key="5">
    <source>
        <dbReference type="ARBA" id="ARBA00023128"/>
    </source>
</evidence>